<keyword evidence="7 8" id="KW-0472">Membrane</keyword>
<dbReference type="InterPro" id="IPR000515">
    <property type="entry name" value="MetI-like"/>
</dbReference>
<keyword evidence="4 8" id="KW-0812">Transmembrane</keyword>
<accession>A0A0U5H5N2</accession>
<evidence type="ECO:0000313" key="10">
    <source>
        <dbReference type="EMBL" id="CQH59335.1"/>
    </source>
</evidence>
<dbReference type="PANTHER" id="PTHR30614:SF0">
    <property type="entry name" value="L-CYSTINE TRANSPORT SYSTEM PERMEASE PROTEIN TCYL"/>
    <property type="match status" value="1"/>
</dbReference>
<dbReference type="InterPro" id="IPR035906">
    <property type="entry name" value="MetI-like_sf"/>
</dbReference>
<comment type="subcellular location">
    <subcellularLocation>
        <location evidence="1 8">Cell membrane</location>
        <topology evidence="1 8">Multi-pass membrane protein</topology>
    </subcellularLocation>
</comment>
<keyword evidence="6 8" id="KW-1133">Transmembrane helix</keyword>
<dbReference type="PROSITE" id="PS50928">
    <property type="entry name" value="ABC_TM1"/>
    <property type="match status" value="1"/>
</dbReference>
<comment type="similarity">
    <text evidence="8">Belongs to the binding-protein-dependent transport system permease family.</text>
</comment>
<evidence type="ECO:0000259" key="9">
    <source>
        <dbReference type="PROSITE" id="PS50928"/>
    </source>
</evidence>
<dbReference type="KEGG" id="hhb:Hhub_2951"/>
<keyword evidence="5" id="KW-0029">Amino-acid transport</keyword>
<evidence type="ECO:0000256" key="8">
    <source>
        <dbReference type="RuleBase" id="RU363032"/>
    </source>
</evidence>
<dbReference type="STRING" id="1407499.HHUB_2951"/>
<evidence type="ECO:0000256" key="4">
    <source>
        <dbReference type="ARBA" id="ARBA00022692"/>
    </source>
</evidence>
<evidence type="ECO:0000256" key="5">
    <source>
        <dbReference type="ARBA" id="ARBA00022970"/>
    </source>
</evidence>
<keyword evidence="3" id="KW-1003">Cell membrane</keyword>
<dbReference type="GO" id="GO:0022857">
    <property type="term" value="F:transmembrane transporter activity"/>
    <property type="evidence" value="ECO:0007669"/>
    <property type="project" value="InterPro"/>
</dbReference>
<dbReference type="PANTHER" id="PTHR30614">
    <property type="entry name" value="MEMBRANE COMPONENT OF AMINO ACID ABC TRANSPORTER"/>
    <property type="match status" value="1"/>
</dbReference>
<evidence type="ECO:0000256" key="1">
    <source>
        <dbReference type="ARBA" id="ARBA00004651"/>
    </source>
</evidence>
<evidence type="ECO:0000256" key="2">
    <source>
        <dbReference type="ARBA" id="ARBA00022448"/>
    </source>
</evidence>
<dbReference type="InterPro" id="IPR010065">
    <property type="entry name" value="AA_ABC_transptr_permease_3TM"/>
</dbReference>
<dbReference type="EMBL" id="LN831302">
    <property type="protein sequence ID" value="CQH59335.1"/>
    <property type="molecule type" value="Genomic_DNA"/>
</dbReference>
<dbReference type="OrthoDB" id="60458at2157"/>
<evidence type="ECO:0000256" key="7">
    <source>
        <dbReference type="ARBA" id="ARBA00023136"/>
    </source>
</evidence>
<feature type="domain" description="ABC transmembrane type-1" evidence="9">
    <location>
        <begin position="92"/>
        <end position="291"/>
    </location>
</feature>
<name>A0A0U5H5N2_9EURY</name>
<dbReference type="GO" id="GO:0043190">
    <property type="term" value="C:ATP-binding cassette (ABC) transporter complex"/>
    <property type="evidence" value="ECO:0007669"/>
    <property type="project" value="InterPro"/>
</dbReference>
<dbReference type="NCBIfam" id="TIGR01726">
    <property type="entry name" value="HEQRo_perm_3TM"/>
    <property type="match status" value="1"/>
</dbReference>
<organism evidence="10 11">
    <name type="scientific">Halobacterium hubeiense</name>
    <dbReference type="NCBI Taxonomy" id="1407499"/>
    <lineage>
        <taxon>Archaea</taxon>
        <taxon>Methanobacteriati</taxon>
        <taxon>Methanobacteriota</taxon>
        <taxon>Stenosarchaea group</taxon>
        <taxon>Halobacteria</taxon>
        <taxon>Halobacteriales</taxon>
        <taxon>Halobacteriaceae</taxon>
        <taxon>Halobacterium</taxon>
    </lineage>
</organism>
<dbReference type="GeneID" id="26659578"/>
<evidence type="ECO:0000256" key="3">
    <source>
        <dbReference type="ARBA" id="ARBA00022475"/>
    </source>
</evidence>
<proteinExistence type="inferred from homology"/>
<dbReference type="Gene3D" id="1.10.3720.10">
    <property type="entry name" value="MetI-like"/>
    <property type="match status" value="1"/>
</dbReference>
<feature type="transmembrane region" description="Helical" evidence="8">
    <location>
        <begin position="170"/>
        <end position="188"/>
    </location>
</feature>
<protein>
    <submittedName>
        <fullName evidence="10">ABC-type transport system permease protein (Probable substrate glutamine/glutamate/polar amino acids)</fullName>
    </submittedName>
</protein>
<dbReference type="AlphaFoldDB" id="A0A0U5H5N2"/>
<dbReference type="InterPro" id="IPR043429">
    <property type="entry name" value="ArtM/GltK/GlnP/TcyL/YhdX-like"/>
</dbReference>
<keyword evidence="2 8" id="KW-0813">Transport</keyword>
<dbReference type="CDD" id="cd06261">
    <property type="entry name" value="TM_PBP2"/>
    <property type="match status" value="1"/>
</dbReference>
<feature type="transmembrane region" description="Helical" evidence="8">
    <location>
        <begin position="125"/>
        <end position="150"/>
    </location>
</feature>
<gene>
    <name evidence="10" type="ORF">HHUB_2951</name>
</gene>
<feature type="transmembrane region" description="Helical" evidence="8">
    <location>
        <begin position="90"/>
        <end position="113"/>
    </location>
</feature>
<dbReference type="Pfam" id="PF00528">
    <property type="entry name" value="BPD_transp_1"/>
    <property type="match status" value="1"/>
</dbReference>
<evidence type="ECO:0000313" key="11">
    <source>
        <dbReference type="Proteomes" id="UP000066737"/>
    </source>
</evidence>
<sequence>MSRSTQRLARDGILAAFWLWFGARLLNDWFGGVIVPRGQPFFDPQPVADASTALNEVAAGLGVVGTPVGWVASALGSVSFAMTYLPDLAAGAWLTVVLTTLGIAFGLVLAVPLAAARVYGRVTHWIALAFIELIRGTPLLAQLFVLYYALPLSGWIGNVPFVGSSIVPPQAVWVAVIGFTINSAAYQAEYIRGSIEGVDPGQLTAARAVGLSQLEGIRYVVLPQALRFAIPSWTNELVYLAKYSSLASFITVTELFHAVEEAAYENYRFLDLFLLAAVVYVLLVLSATTTMEWVRERVAIPGVGGSAGGRGPTE</sequence>
<feature type="transmembrane region" description="Helical" evidence="8">
    <location>
        <begin position="269"/>
        <end position="287"/>
    </location>
</feature>
<evidence type="ECO:0000256" key="6">
    <source>
        <dbReference type="ARBA" id="ARBA00022989"/>
    </source>
</evidence>
<dbReference type="SUPFAM" id="SSF161098">
    <property type="entry name" value="MetI-like"/>
    <property type="match status" value="1"/>
</dbReference>
<dbReference type="Proteomes" id="UP000066737">
    <property type="component" value="Chromosome I"/>
</dbReference>
<dbReference type="GO" id="GO:0006865">
    <property type="term" value="P:amino acid transport"/>
    <property type="evidence" value="ECO:0007669"/>
    <property type="project" value="UniProtKB-KW"/>
</dbReference>
<reference evidence="11" key="1">
    <citation type="journal article" date="2016" name="Environ. Microbiol.">
        <title>The complete genome of a viable archaeum isolated from 123-million-year-old rock salt.</title>
        <authorList>
            <person name="Jaakkola S.T."/>
            <person name="Pfeiffer F."/>
            <person name="Ravantti J.J."/>
            <person name="Guo Q."/>
            <person name="Liu Y."/>
            <person name="Chen X."/>
            <person name="Ma H."/>
            <person name="Yang C."/>
            <person name="Oksanen H.M."/>
            <person name="Bamford D.H."/>
        </authorList>
    </citation>
    <scope>NUCLEOTIDE SEQUENCE</scope>
    <source>
        <strain evidence="11">JI20-1</strain>
    </source>
</reference>
<keyword evidence="11" id="KW-1185">Reference proteome</keyword>
<dbReference type="RefSeq" id="WP_059057349.1">
    <property type="nucleotide sequence ID" value="NZ_CEML01000001.1"/>
</dbReference>